<dbReference type="InterPro" id="IPR001387">
    <property type="entry name" value="Cro/C1-type_HTH"/>
</dbReference>
<dbReference type="GO" id="GO:0003677">
    <property type="term" value="F:DNA binding"/>
    <property type="evidence" value="ECO:0007669"/>
    <property type="project" value="InterPro"/>
</dbReference>
<sequence length="166" mass="18038">MSSRAEAGVGLPDTGDTKGVGLPDGDTKRAAGSRTVMEIDGGATEADAFPTALRDALGRRGLSLERVSERLRARGIGVSQATLSSWQRGRSQPERARSLRAVEVLEEILDLPGGALRSLLGPRRPRGRVAPARARGRPSRCWARTRWWRRRWASGSATSTRRPARC</sequence>
<dbReference type="AlphaFoldDB" id="A0A7J0CQ37"/>
<name>A0A7J0CQ37_STRMI</name>
<reference evidence="2 3" key="1">
    <citation type="submission" date="2020-05" db="EMBL/GenBank/DDBJ databases">
        <title>Whole genome shotgun sequence of Streptomyces microflavus NBRC 13062.</title>
        <authorList>
            <person name="Komaki H."/>
            <person name="Tamura T."/>
        </authorList>
    </citation>
    <scope>NUCLEOTIDE SEQUENCE [LARGE SCALE GENOMIC DNA]</scope>
    <source>
        <strain evidence="2 3">NBRC 13062</strain>
    </source>
</reference>
<proteinExistence type="predicted"/>
<evidence type="ECO:0000313" key="3">
    <source>
        <dbReference type="Proteomes" id="UP000498740"/>
    </source>
</evidence>
<accession>A0A7J0CQ37</accession>
<evidence type="ECO:0000313" key="2">
    <source>
        <dbReference type="EMBL" id="GFN04613.1"/>
    </source>
</evidence>
<protein>
    <recommendedName>
        <fullName evidence="4">Helix-turn-helix</fullName>
    </recommendedName>
</protein>
<organism evidence="2 3">
    <name type="scientific">Streptomyces microflavus</name>
    <name type="common">Streptomyces lipmanii</name>
    <dbReference type="NCBI Taxonomy" id="1919"/>
    <lineage>
        <taxon>Bacteria</taxon>
        <taxon>Bacillati</taxon>
        <taxon>Actinomycetota</taxon>
        <taxon>Actinomycetes</taxon>
        <taxon>Kitasatosporales</taxon>
        <taxon>Streptomycetaceae</taxon>
        <taxon>Streptomyces</taxon>
    </lineage>
</organism>
<dbReference type="CDD" id="cd00093">
    <property type="entry name" value="HTH_XRE"/>
    <property type="match status" value="1"/>
</dbReference>
<feature type="region of interest" description="Disordered" evidence="1">
    <location>
        <begin position="1"/>
        <end position="43"/>
    </location>
</feature>
<dbReference type="InterPro" id="IPR010982">
    <property type="entry name" value="Lambda_DNA-bd_dom_sf"/>
</dbReference>
<dbReference type="EMBL" id="BLWD01000001">
    <property type="protein sequence ID" value="GFN04613.1"/>
    <property type="molecule type" value="Genomic_DNA"/>
</dbReference>
<dbReference type="Gene3D" id="1.10.260.40">
    <property type="entry name" value="lambda repressor-like DNA-binding domains"/>
    <property type="match status" value="1"/>
</dbReference>
<comment type="caution">
    <text evidence="2">The sequence shown here is derived from an EMBL/GenBank/DDBJ whole genome shotgun (WGS) entry which is preliminary data.</text>
</comment>
<gene>
    <name evidence="2" type="ORF">Smic_31690</name>
</gene>
<evidence type="ECO:0008006" key="4">
    <source>
        <dbReference type="Google" id="ProtNLM"/>
    </source>
</evidence>
<dbReference type="Proteomes" id="UP000498740">
    <property type="component" value="Unassembled WGS sequence"/>
</dbReference>
<evidence type="ECO:0000256" key="1">
    <source>
        <dbReference type="SAM" id="MobiDB-lite"/>
    </source>
</evidence>